<feature type="compositionally biased region" description="Polar residues" evidence="7">
    <location>
        <begin position="2190"/>
        <end position="2209"/>
    </location>
</feature>
<evidence type="ECO:0000256" key="6">
    <source>
        <dbReference type="PROSITE-ProRule" id="PRU00782"/>
    </source>
</evidence>
<evidence type="ECO:0000256" key="1">
    <source>
        <dbReference type="ARBA" id="ARBA00022741"/>
    </source>
</evidence>
<dbReference type="SMART" id="SM00015">
    <property type="entry name" value="IQ"/>
    <property type="match status" value="3"/>
</dbReference>
<dbReference type="PANTHER" id="PTHR13140:SF706">
    <property type="entry name" value="DILUTE CLASS UNCONVENTIONAL MYOSIN, ISOFORM C"/>
    <property type="match status" value="1"/>
</dbReference>
<dbReference type="Gene3D" id="3.40.850.10">
    <property type="entry name" value="Kinesin motor domain"/>
    <property type="match status" value="2"/>
</dbReference>
<feature type="region of interest" description="Disordered" evidence="7">
    <location>
        <begin position="657"/>
        <end position="703"/>
    </location>
</feature>
<protein>
    <submittedName>
        <fullName evidence="9">Myosin K</fullName>
    </submittedName>
</protein>
<keyword evidence="10" id="KW-1185">Reference proteome</keyword>
<feature type="compositionally biased region" description="Basic and acidic residues" evidence="7">
    <location>
        <begin position="2126"/>
        <end position="2147"/>
    </location>
</feature>
<keyword evidence="5 6" id="KW-0009">Actin-binding</keyword>
<feature type="region of interest" description="Disordered" evidence="7">
    <location>
        <begin position="476"/>
        <end position="504"/>
    </location>
</feature>
<evidence type="ECO:0000256" key="4">
    <source>
        <dbReference type="ARBA" id="ARBA00023175"/>
    </source>
</evidence>
<feature type="compositionally biased region" description="Basic and acidic residues" evidence="7">
    <location>
        <begin position="671"/>
        <end position="692"/>
    </location>
</feature>
<keyword evidence="4 6" id="KW-0505">Motor protein</keyword>
<feature type="compositionally biased region" description="Polar residues" evidence="7">
    <location>
        <begin position="1711"/>
        <end position="1722"/>
    </location>
</feature>
<dbReference type="PROSITE" id="PS51456">
    <property type="entry name" value="MYOSIN_MOTOR"/>
    <property type="match status" value="1"/>
</dbReference>
<feature type="domain" description="Myosin motor" evidence="8">
    <location>
        <begin position="381"/>
        <end position="1395"/>
    </location>
</feature>
<feature type="compositionally biased region" description="Basic and acidic residues" evidence="7">
    <location>
        <begin position="241"/>
        <end position="263"/>
    </location>
</feature>
<keyword evidence="2 6" id="KW-0067">ATP-binding</keyword>
<organism evidence="9 10">
    <name type="scientific">Toxoplasma gondii</name>
    <dbReference type="NCBI Taxonomy" id="5811"/>
    <lineage>
        <taxon>Eukaryota</taxon>
        <taxon>Sar</taxon>
        <taxon>Alveolata</taxon>
        <taxon>Apicomplexa</taxon>
        <taxon>Conoidasida</taxon>
        <taxon>Coccidia</taxon>
        <taxon>Eucoccidiorida</taxon>
        <taxon>Eimeriorina</taxon>
        <taxon>Sarcocystidae</taxon>
        <taxon>Toxoplasma</taxon>
    </lineage>
</organism>
<feature type="compositionally biased region" description="Low complexity" evidence="7">
    <location>
        <begin position="221"/>
        <end position="236"/>
    </location>
</feature>
<feature type="compositionally biased region" description="Acidic residues" evidence="7">
    <location>
        <begin position="693"/>
        <end position="703"/>
    </location>
</feature>
<dbReference type="PRINTS" id="PR00193">
    <property type="entry name" value="MYOSINHEAVY"/>
</dbReference>
<dbReference type="GO" id="GO:0005737">
    <property type="term" value="C:cytoplasm"/>
    <property type="evidence" value="ECO:0007669"/>
    <property type="project" value="TreeGrafter"/>
</dbReference>
<feature type="region of interest" description="Disordered" evidence="7">
    <location>
        <begin position="915"/>
        <end position="934"/>
    </location>
</feature>
<feature type="region of interest" description="Actin-binding" evidence="6">
    <location>
        <begin position="1274"/>
        <end position="1296"/>
    </location>
</feature>
<dbReference type="GO" id="GO:0016459">
    <property type="term" value="C:myosin complex"/>
    <property type="evidence" value="ECO:0007669"/>
    <property type="project" value="UniProtKB-KW"/>
</dbReference>
<dbReference type="Gene3D" id="1.20.5.4820">
    <property type="match status" value="1"/>
</dbReference>
<feature type="region of interest" description="Disordered" evidence="7">
    <location>
        <begin position="1782"/>
        <end position="1984"/>
    </location>
</feature>
<evidence type="ECO:0000313" key="9">
    <source>
        <dbReference type="EMBL" id="KAF4642634.1"/>
    </source>
</evidence>
<name>A0A7J6K6P7_TOXGO</name>
<dbReference type="GO" id="GO:0051015">
    <property type="term" value="F:actin filament binding"/>
    <property type="evidence" value="ECO:0007669"/>
    <property type="project" value="TreeGrafter"/>
</dbReference>
<dbReference type="InterPro" id="IPR001609">
    <property type="entry name" value="Myosin_head_motor_dom-like"/>
</dbReference>
<feature type="compositionally biased region" description="Basic and acidic residues" evidence="7">
    <location>
        <begin position="1948"/>
        <end position="1967"/>
    </location>
</feature>
<feature type="compositionally biased region" description="Basic and acidic residues" evidence="7">
    <location>
        <begin position="2332"/>
        <end position="2354"/>
    </location>
</feature>
<evidence type="ECO:0000313" key="10">
    <source>
        <dbReference type="Proteomes" id="UP000557509"/>
    </source>
</evidence>
<keyword evidence="3 6" id="KW-0518">Myosin</keyword>
<feature type="region of interest" description="Disordered" evidence="7">
    <location>
        <begin position="1671"/>
        <end position="1770"/>
    </location>
</feature>
<dbReference type="Gene3D" id="1.20.120.720">
    <property type="entry name" value="Myosin VI head, motor domain, U50 subdomain"/>
    <property type="match status" value="1"/>
</dbReference>
<dbReference type="CDD" id="cd14887">
    <property type="entry name" value="MYSc_Myo26"/>
    <property type="match status" value="1"/>
</dbReference>
<sequence>MDFPVRSSAPGRPNLQQPPETQLLADTNSFTEATDSTESDHIRSRRCLQSGTGSARVPRSPSSSDIPISVSAPTSCVETVRSEIQSSVSRRLSRGPSLPGLLLERRPHSRSPLCASQKSVRALSSPVLEPPPQSPHLHSPARLPVAGLCAAPSPLPPGTLVWVPARCLVPDRSATAIKGANSAPVSASNDEESFPFLARSLRRVASPQACRDPPSSSGGCAATASPPALLQPSSSAEETPSSDRNKTSRKRLLCEDQARDQSLRHLGNADRSQPDFRASEHPFYPAEVVAAHAVRGFGVRTPHAEVDPRLRHKSAKTGESNSPEAGGDPSFVQVRLCRGTESDSNPCRGETKGDGIAPQTGQELIAPVRLSDLLLRDASIGAADDNAQLQHLNEANLMANLRCRFLQAFSPVPHETAAAAEERQRKIYTYTGTLLIAVNPYRFFNLYDRQWISRFDAPSASLAASLDAGSTGVKLSTEARRNAQKTPAAHAAGGSEQSGTEANSRLVPHPFGLAEFAYCRLVRDRRSQSILISGESGAGKTETSKGFFLEGPHVLTYLAAVSDRRHGADSQGLEARLLQSGPVLEAFGNAHTVLNANSSRFGKMLLLHFTGRGKLTRASVATYLLANERVVRIPSDEFSFHIFYALCNAAVAAATQKSSAGEGDPESEQTEAEHRREEREQGREESEQRRGGDEEEQGQEGAEEGMEALLKSLFLENGVEEFRLLTSTRESGETVQQSETQTRTANGRQNASALSPWTDLRRITAAMKTVGIGGGAQADIFKLLAAILHLGNVEFTTDQEPETSKKRKLTSVSVGCEETAADRSHSSEVKCLSSGLKVTEASRKHLKTVARLLGLPPGVEGEEMLRLALVSRSVRETRSFFDLDGAAAARDAACKNLYSRAFDAVVARINAGLQRSAKPSENSSPDTPSTTGTQTIGILDLFGFEDLRNHSKNRLEQLCINYANERLHCFLLEQLILNEHMLYTQEGVFQNQDCSAFPFSFPLASTLTSSPSSTSPFSPTPSFRSSSAFATSPSLPSSLSSLSSSLSSSPPVWEGRARVSDMCGRGNMSNGERLLQTSGLLCALLAGSALTGDLRCLLPEARKGNSEARLTVARVGDLLKTPGLFGLLEEAGRLPAKGNRDELFCSRLLTEMKAQGAETFIRGTSSRVGGSLLALRISPLSDAVVEAFFCLLRAETPALSRERLEFTVSHFACDVTYDARDFCRANREATSDELERLFLACSTYTRLVGSDKNSGVRAISSRRSTLSAQFASQLQQVLKALQETSCHFIRCVKPNRVQEAGIFEDAYVHRQLRCSGMSDLLRVMADGFPCRLPYVELWRRYETKLPMALREALNPRDFASLVLEALCLPRGSYRLGSSLVFFRLGCLDTIDELLRKKAPQRMAISPSFASATPRPLDGQSRADQDANEAQQPAAEVCCSDAYSRDLVHAVLAAHAERRRRRVFSHVRLGAKLRVAFAKQRASRLATCCAVRVYFSLHPRRELSAAAAGLVAALRQAAVAREDKRKERLAQAATILAASARGYLTRKRVRRLRDEVFRKEKEKEKKRKEAVVVLQKVWRGALSRKKLREQHAAAVAIQRHWWGFRNRRGKHFFFLQLYKLQRAVRRWLQRRWREREKREVKGQRSSLFDTCCPAGAQFGLDSSGSLACKNRRTSRVSGDAETSADVAESRASRPASPHTAGERLAPQVRAELQTSSSEDSLPSTDAPGLSPAFSSPSPASSAFRQSSSSSSSSHGYSSSSGSSSSPLPRVAPVCAVPSCKKLRAVEAKSRESLATEQGREGRERRRQETQLCRPLCSLQSGFSHASAEDAPAPGFDETRKRISPRGGKSDSEDFPGSTSPSSPRLTFPTFRLIDRKRERDVRKKTRESGERTEAVERNELVSSWPGSDTPETEGLERVKEQNAKGTRRRCASPSHGGAVGLLRDCSGPSDRRETRIPRLFHRESKQRQADTIPERGGVSRVPLGHSSGPLGSVECLQVSSPSECVHLHAASSPAACGVFETCVREESDRLRPATAPRRKAAPSASGSRFGHEAAAPCRAVAAAPVEDKARQRRGERRDEEDSLFPVSGRCKSEESYGSGEEEKIDPEAWGGDTAFLPSSEGEEESSEERQSQERDETSPSCSHPERLPQENTQSQRSPRGVPPSRIPSVPRNALRGASVASTESPGFPESPQHTQHLLPSAALSGQTAGSQPCLASAREADRKRAITLLSTVGDLSPLSSCRAAAPEEKQSVSQSPSHRTASEADNARGNLRNGTTPPRRSDWPQERAATANPRGTRMRQGRPTADFSVSQERSLRGRSRCGRTDATINTEPSRTEARLRDRRDGGVAEKTDKDSQFPGPGFERPEGQQSNRSEGVGEGKVEKISALCGADEVSKMLSTSTSGPWDVVGRVSTSLFDRRKAPDVCESKIPSPSLFVAAMQQKRRRIANFPAAQ</sequence>
<dbReference type="VEuPathDB" id="ToxoDB:TGME49_206415"/>
<dbReference type="Gene3D" id="1.20.5.190">
    <property type="match status" value="1"/>
</dbReference>
<dbReference type="Pfam" id="PF00063">
    <property type="entry name" value="Myosin_head"/>
    <property type="match status" value="3"/>
</dbReference>
<feature type="compositionally biased region" description="Polar residues" evidence="7">
    <location>
        <begin position="14"/>
        <end position="36"/>
    </location>
</feature>
<dbReference type="GO" id="GO:0007015">
    <property type="term" value="P:actin filament organization"/>
    <property type="evidence" value="ECO:0007669"/>
    <property type="project" value="TreeGrafter"/>
</dbReference>
<feature type="compositionally biased region" description="Basic and acidic residues" evidence="7">
    <location>
        <begin position="1871"/>
        <end position="1898"/>
    </location>
</feature>
<feature type="compositionally biased region" description="Low complexity" evidence="7">
    <location>
        <begin position="86"/>
        <end position="102"/>
    </location>
</feature>
<evidence type="ECO:0000256" key="5">
    <source>
        <dbReference type="ARBA" id="ARBA00023203"/>
    </source>
</evidence>
<feature type="compositionally biased region" description="Basic and acidic residues" evidence="7">
    <location>
        <begin position="1782"/>
        <end position="1807"/>
    </location>
</feature>
<gene>
    <name evidence="9" type="ORF">TGRH88_033590</name>
</gene>
<dbReference type="EMBL" id="JAAUHK010000193">
    <property type="protein sequence ID" value="KAF4642634.1"/>
    <property type="molecule type" value="Genomic_DNA"/>
</dbReference>
<dbReference type="PROSITE" id="PS50096">
    <property type="entry name" value="IQ"/>
    <property type="match status" value="2"/>
</dbReference>
<dbReference type="Proteomes" id="UP000557509">
    <property type="component" value="Unassembled WGS sequence"/>
</dbReference>
<dbReference type="GO" id="GO:0016020">
    <property type="term" value="C:membrane"/>
    <property type="evidence" value="ECO:0007669"/>
    <property type="project" value="TreeGrafter"/>
</dbReference>
<feature type="compositionally biased region" description="Low complexity" evidence="7">
    <location>
        <begin position="2040"/>
        <end position="2063"/>
    </location>
</feature>
<keyword evidence="1 6" id="KW-0547">Nucleotide-binding</keyword>
<proteinExistence type="inferred from homology"/>
<dbReference type="GO" id="GO:0005524">
    <property type="term" value="F:ATP binding"/>
    <property type="evidence" value="ECO:0007669"/>
    <property type="project" value="UniProtKB-UniRule"/>
</dbReference>
<feature type="compositionally biased region" description="Low complexity" evidence="7">
    <location>
        <begin position="56"/>
        <end position="71"/>
    </location>
</feature>
<evidence type="ECO:0000259" key="8">
    <source>
        <dbReference type="PROSITE" id="PS51456"/>
    </source>
</evidence>
<comment type="similarity">
    <text evidence="6">Belongs to the TRAFAC class myosin-kinesin ATPase superfamily. Myosin family.</text>
</comment>
<feature type="compositionally biased region" description="Low complexity" evidence="7">
    <location>
        <begin position="1726"/>
        <end position="1767"/>
    </location>
</feature>
<feature type="region of interest" description="Disordered" evidence="7">
    <location>
        <begin position="1"/>
        <end position="72"/>
    </location>
</feature>
<reference evidence="9 10" key="1">
    <citation type="submission" date="2020-03" db="EMBL/GenBank/DDBJ databases">
        <title>Genome sequence of Toxoplasma gondii RH-88 strain.</title>
        <authorList>
            <person name="Lorenzi H.A."/>
            <person name="Venepally P."/>
            <person name="Rozenberg A."/>
            <person name="Sibley D."/>
        </authorList>
    </citation>
    <scope>NUCLEOTIDE SEQUENCE [LARGE SCALE GENOMIC DNA]</scope>
    <source>
        <strain evidence="9 10">RH-88</strain>
    </source>
</reference>
<accession>A0A7J6K6P7</accession>
<dbReference type="InterPro" id="IPR036961">
    <property type="entry name" value="Kinesin_motor_dom_sf"/>
</dbReference>
<feature type="region of interest" description="Disordered" evidence="7">
    <location>
        <begin position="205"/>
        <end position="278"/>
    </location>
</feature>
<dbReference type="SUPFAM" id="SSF52540">
    <property type="entry name" value="P-loop containing nucleoside triphosphate hydrolases"/>
    <property type="match status" value="2"/>
</dbReference>
<evidence type="ECO:0000256" key="2">
    <source>
        <dbReference type="ARBA" id="ARBA00022840"/>
    </source>
</evidence>
<comment type="caution">
    <text evidence="9">The sequence shown here is derived from an EMBL/GenBank/DDBJ whole genome shotgun (WGS) entry which is preliminary data.</text>
</comment>
<feature type="region of interest" description="Disordered" evidence="7">
    <location>
        <begin position="2026"/>
        <end position="2379"/>
    </location>
</feature>
<dbReference type="InterPro" id="IPR000048">
    <property type="entry name" value="IQ_motif_EF-hand-BS"/>
</dbReference>
<feature type="region of interest" description="Disordered" evidence="7">
    <location>
        <begin position="300"/>
        <end position="330"/>
    </location>
</feature>
<dbReference type="Gene3D" id="1.20.58.530">
    <property type="match status" value="2"/>
</dbReference>
<dbReference type="InterPro" id="IPR027417">
    <property type="entry name" value="P-loop_NTPase"/>
</dbReference>
<dbReference type="SMART" id="SM00242">
    <property type="entry name" value="MYSc"/>
    <property type="match status" value="1"/>
</dbReference>
<evidence type="ECO:0000256" key="7">
    <source>
        <dbReference type="SAM" id="MobiDB-lite"/>
    </source>
</evidence>
<dbReference type="Pfam" id="PF00612">
    <property type="entry name" value="IQ"/>
    <property type="match status" value="1"/>
</dbReference>
<evidence type="ECO:0000256" key="3">
    <source>
        <dbReference type="ARBA" id="ARBA00023123"/>
    </source>
</evidence>
<feature type="compositionally biased region" description="Polar residues" evidence="7">
    <location>
        <begin position="917"/>
        <end position="934"/>
    </location>
</feature>
<feature type="binding site" evidence="6">
    <location>
        <begin position="534"/>
        <end position="541"/>
    </location>
    <ligand>
        <name>ATP</name>
        <dbReference type="ChEBI" id="CHEBI:30616"/>
    </ligand>
</feature>
<dbReference type="PANTHER" id="PTHR13140">
    <property type="entry name" value="MYOSIN"/>
    <property type="match status" value="1"/>
</dbReference>
<feature type="region of interest" description="Disordered" evidence="7">
    <location>
        <begin position="86"/>
        <end position="117"/>
    </location>
</feature>
<feature type="region of interest" description="Disordered" evidence="7">
    <location>
        <begin position="726"/>
        <end position="753"/>
    </location>
</feature>
<dbReference type="GO" id="GO:0000146">
    <property type="term" value="F:microfilament motor activity"/>
    <property type="evidence" value="ECO:0007669"/>
    <property type="project" value="TreeGrafter"/>
</dbReference>